<keyword evidence="1" id="KW-0812">Transmembrane</keyword>
<feature type="transmembrane region" description="Helical" evidence="1">
    <location>
        <begin position="120"/>
        <end position="144"/>
    </location>
</feature>
<protein>
    <recommendedName>
        <fullName evidence="4">Transmembrane protein</fullName>
    </recommendedName>
</protein>
<feature type="transmembrane region" description="Helical" evidence="1">
    <location>
        <begin position="63"/>
        <end position="81"/>
    </location>
</feature>
<reference evidence="3" key="1">
    <citation type="journal article" date="2017" name="Biotechnol. Biofuels">
        <title>Evaluation of environmental bacterial communities as a factor affecting the growth of duckweed Lemna minor.</title>
        <authorList>
            <person name="Ishizawa H."/>
            <person name="Kuroda M."/>
            <person name="Morikawa M."/>
            <person name="Ike M."/>
        </authorList>
    </citation>
    <scope>NUCLEOTIDE SEQUENCE [LARGE SCALE GENOMIC DNA]</scope>
    <source>
        <strain evidence="3">M6</strain>
    </source>
</reference>
<evidence type="ECO:0000313" key="2">
    <source>
        <dbReference type="EMBL" id="BBF80611.1"/>
    </source>
</evidence>
<reference evidence="3" key="2">
    <citation type="journal article" date="2017" name="Plant Physiol. Biochem.">
        <title>Differential oxidative and antioxidative response of duckweed Lemna minor toward plant growth promoting/inhibiting bacteria.</title>
        <authorList>
            <person name="Ishizawa H."/>
            <person name="Kuroda M."/>
            <person name="Morikawa M."/>
            <person name="Ike M."/>
        </authorList>
    </citation>
    <scope>NUCLEOTIDE SEQUENCE [LARGE SCALE GENOMIC DNA]</scope>
    <source>
        <strain evidence="3">M6</strain>
    </source>
</reference>
<name>A0A3G9G4F2_9CAUL</name>
<evidence type="ECO:0000313" key="3">
    <source>
        <dbReference type="Proteomes" id="UP000278756"/>
    </source>
</evidence>
<feature type="transmembrane region" description="Helical" evidence="1">
    <location>
        <begin position="93"/>
        <end position="114"/>
    </location>
</feature>
<sequence>MANGAAKKDEGGILTAFPMLVIPVAVYNIVALFHMFGSDANSAYNGLNHVLFTVSMPSPGTKWLISTGDVVVFIGLIMLFFELLKSTRSDSVAIVNHSLSMVLFIICLVEFLLLRPFGTSTFFLLTTMTLLDVLAGFIVTIITARRDLEFG</sequence>
<dbReference type="RefSeq" id="WP_126421046.1">
    <property type="nucleotide sequence ID" value="NZ_AP018827.1"/>
</dbReference>
<evidence type="ECO:0000256" key="1">
    <source>
        <dbReference type="SAM" id="Phobius"/>
    </source>
</evidence>
<organism evidence="2 3">
    <name type="scientific">Asticcacaulis excentricus</name>
    <dbReference type="NCBI Taxonomy" id="78587"/>
    <lineage>
        <taxon>Bacteria</taxon>
        <taxon>Pseudomonadati</taxon>
        <taxon>Pseudomonadota</taxon>
        <taxon>Alphaproteobacteria</taxon>
        <taxon>Caulobacterales</taxon>
        <taxon>Caulobacteraceae</taxon>
        <taxon>Asticcacaulis</taxon>
    </lineage>
</organism>
<feature type="transmembrane region" description="Helical" evidence="1">
    <location>
        <begin position="12"/>
        <end position="36"/>
    </location>
</feature>
<proteinExistence type="predicted"/>
<evidence type="ECO:0008006" key="4">
    <source>
        <dbReference type="Google" id="ProtNLM"/>
    </source>
</evidence>
<accession>A0A3G9G4F2</accession>
<keyword evidence="1" id="KW-0472">Membrane</keyword>
<dbReference type="AlphaFoldDB" id="A0A3G9G4F2"/>
<keyword evidence="1" id="KW-1133">Transmembrane helix</keyword>
<gene>
    <name evidence="2" type="ORF">EM6_1195</name>
</gene>
<dbReference type="EMBL" id="AP018827">
    <property type="protein sequence ID" value="BBF80611.1"/>
    <property type="molecule type" value="Genomic_DNA"/>
</dbReference>
<dbReference type="Proteomes" id="UP000278756">
    <property type="component" value="Chromosome 1"/>
</dbReference>
<dbReference type="OrthoDB" id="9811032at2"/>